<evidence type="ECO:0000313" key="2">
    <source>
        <dbReference type="Proteomes" id="UP001057452"/>
    </source>
</evidence>
<gene>
    <name evidence="1" type="ORF">KUCAC02_017699</name>
</gene>
<keyword evidence="2" id="KW-1185">Reference proteome</keyword>
<feature type="non-terminal residue" evidence="1">
    <location>
        <position position="1"/>
    </location>
</feature>
<accession>A0ACB9W2T9</accession>
<comment type="caution">
    <text evidence="1">The sequence shown here is derived from an EMBL/GenBank/DDBJ whole genome shotgun (WGS) entry which is preliminary data.</text>
</comment>
<dbReference type="Proteomes" id="UP001057452">
    <property type="component" value="Chromosome 20"/>
</dbReference>
<feature type="non-terminal residue" evidence="1">
    <location>
        <position position="123"/>
    </location>
</feature>
<organism evidence="1 2">
    <name type="scientific">Chaenocephalus aceratus</name>
    <name type="common">Blackfin icefish</name>
    <name type="synonym">Chaenichthys aceratus</name>
    <dbReference type="NCBI Taxonomy" id="36190"/>
    <lineage>
        <taxon>Eukaryota</taxon>
        <taxon>Metazoa</taxon>
        <taxon>Chordata</taxon>
        <taxon>Craniata</taxon>
        <taxon>Vertebrata</taxon>
        <taxon>Euteleostomi</taxon>
        <taxon>Actinopterygii</taxon>
        <taxon>Neopterygii</taxon>
        <taxon>Teleostei</taxon>
        <taxon>Neoteleostei</taxon>
        <taxon>Acanthomorphata</taxon>
        <taxon>Eupercaria</taxon>
        <taxon>Perciformes</taxon>
        <taxon>Notothenioidei</taxon>
        <taxon>Channichthyidae</taxon>
        <taxon>Chaenocephalus</taxon>
    </lineage>
</organism>
<dbReference type="EMBL" id="CM043804">
    <property type="protein sequence ID" value="KAI4806909.1"/>
    <property type="molecule type" value="Genomic_DNA"/>
</dbReference>
<name>A0ACB9W2T9_CHAAC</name>
<sequence length="123" mass="13549">AEGRKSVSTQEELLTLRDQMPSHFPSPPPKNPYTCSHFPHHSGPVHLLTCSSFPNQPLITRPVSLRLLRPEPQTKREQHSPLGQKGETPPSSPMPPSPVSKAEMKGNMQCVAFDCANTSLESE</sequence>
<protein>
    <submittedName>
        <fullName evidence="1">Uncharacterized protein</fullName>
    </submittedName>
</protein>
<reference evidence="1" key="1">
    <citation type="submission" date="2022-05" db="EMBL/GenBank/DDBJ databases">
        <title>Chromosome-level genome of Chaenocephalus aceratus.</title>
        <authorList>
            <person name="Park H."/>
        </authorList>
    </citation>
    <scope>NUCLEOTIDE SEQUENCE</scope>
    <source>
        <strain evidence="1">KU_202001</strain>
    </source>
</reference>
<evidence type="ECO:0000313" key="1">
    <source>
        <dbReference type="EMBL" id="KAI4806909.1"/>
    </source>
</evidence>
<proteinExistence type="predicted"/>